<evidence type="ECO:0000313" key="5">
    <source>
        <dbReference type="Proteomes" id="UP000640614"/>
    </source>
</evidence>
<keyword evidence="2" id="KW-1133">Transmembrane helix</keyword>
<dbReference type="SUPFAM" id="SSF48452">
    <property type="entry name" value="TPR-like"/>
    <property type="match status" value="1"/>
</dbReference>
<sequence>MNLYRLYGLLFFLLSLNVFSQNQEEKIYNAIDVFTAQPSAEALSNLAQTENDFWKNPKPKSSEELLAIVILNCNKGYFENQFGQTLEAVKSYEKAWMLYQKKKLKNYDIIEYCLKPLGNLYTILGDYENAENIIKQYYFISSEEKNETQKVAAIVNLSNVYQNTGNVEKAIDLIEKTLKTEKLSTTQKGVLYNNLGANYVLTNVGFVVKNNALKNAESSFLKTISLLKKDKSQSETLANAYRNLAKLKIEQNDLKMASEYLVKANIEFQKITSKEPRKIAQLYYETAFLNFKQGNINEANQNISAVFKTLIPNYNAKNSLPNQNSLYAETVLLDALDLQAALYSAENKPQNALKSFMLSFYIEELLQTILIYENSKIITQIRNRNRTEKCIEIYNLLYQKEKKPGYLESAFLLSEQTKSVVLKSHLSNAASLSREQKLILQQLQNWNTTILKEQQKLELADISKINEAIKKQNELMLLLKSKDTKTNTKSQNAFELTKLFDKLEKDNAVLVEYFFGSNVIYNFTIQNKKIKLYSISLEHRGLTDLVGFINYFNDAKTIADNPKNYNRLGNKIYKELEIPKPHHHKNLIIIPDGILGFLPFEALITQESETANFAKMHYVLNDFDLAYTNSADFYLNAVPFSNDKKSVVGIFPVFEKTNYALRFSKNELQSIKNNFDGQFFENESATFLNFKNNAAGKSIIHLSTHASAGDLETPASIKFYDQEIVYSELYNLQLNPDLVVLSACETGIGKLFKAEGAMSVARGFQFAGARNLLFSLWNVNDYTTSVFMDYFYKNVKHNSSYSKAVSDAKRDFLKDENVSNAKKSPYYWSAFVYYGSIETPEKSPNYILYIISFLVIIGLFLVFKRYLNGKSSRNSQN</sequence>
<dbReference type="InterPro" id="IPR019734">
    <property type="entry name" value="TPR_rpt"/>
</dbReference>
<feature type="repeat" description="TPR" evidence="1">
    <location>
        <begin position="151"/>
        <end position="184"/>
    </location>
</feature>
<dbReference type="Gene3D" id="1.25.40.10">
    <property type="entry name" value="Tetratricopeptide repeat domain"/>
    <property type="match status" value="1"/>
</dbReference>
<accession>A0ABR9TIK0</accession>
<reference evidence="4 5" key="1">
    <citation type="submission" date="2018-07" db="EMBL/GenBank/DDBJ databases">
        <title>Genome assembly of strain KB82.</title>
        <authorList>
            <person name="Kukolya J."/>
            <person name="Horvath B."/>
            <person name="Nagy I."/>
            <person name="Toth A."/>
        </authorList>
    </citation>
    <scope>NUCLEOTIDE SEQUENCE [LARGE SCALE GENOMIC DNA]</scope>
    <source>
        <strain evidence="4 5">Kb82</strain>
    </source>
</reference>
<keyword evidence="5" id="KW-1185">Reference proteome</keyword>
<evidence type="ECO:0000259" key="3">
    <source>
        <dbReference type="Pfam" id="PF12770"/>
    </source>
</evidence>
<evidence type="ECO:0000256" key="1">
    <source>
        <dbReference type="PROSITE-ProRule" id="PRU00339"/>
    </source>
</evidence>
<organism evidence="4 5">
    <name type="scientific">Flavobacterium hungaricum</name>
    <dbReference type="NCBI Taxonomy" id="2082725"/>
    <lineage>
        <taxon>Bacteria</taxon>
        <taxon>Pseudomonadati</taxon>
        <taxon>Bacteroidota</taxon>
        <taxon>Flavobacteriia</taxon>
        <taxon>Flavobacteriales</taxon>
        <taxon>Flavobacteriaceae</taxon>
        <taxon>Flavobacterium</taxon>
    </lineage>
</organism>
<dbReference type="InterPro" id="IPR011990">
    <property type="entry name" value="TPR-like_helical_dom_sf"/>
</dbReference>
<keyword evidence="2" id="KW-0472">Membrane</keyword>
<dbReference type="PANTHER" id="PTHR10098:SF108">
    <property type="entry name" value="TETRATRICOPEPTIDE REPEAT PROTEIN 28"/>
    <property type="match status" value="1"/>
</dbReference>
<evidence type="ECO:0000313" key="4">
    <source>
        <dbReference type="EMBL" id="MBE8725106.1"/>
    </source>
</evidence>
<keyword evidence="1" id="KW-0802">TPR repeat</keyword>
<gene>
    <name evidence="4" type="ORF">C4F50_09115</name>
</gene>
<dbReference type="RefSeq" id="WP_193846112.1">
    <property type="nucleotide sequence ID" value="NZ_PRDM01000002.1"/>
</dbReference>
<dbReference type="InterPro" id="IPR024983">
    <property type="entry name" value="CHAT_dom"/>
</dbReference>
<protein>
    <submittedName>
        <fullName evidence="4">CHAT domain-containing protein</fullName>
    </submittedName>
</protein>
<dbReference type="EMBL" id="PRDM01000002">
    <property type="protein sequence ID" value="MBE8725106.1"/>
    <property type="molecule type" value="Genomic_DNA"/>
</dbReference>
<dbReference type="Proteomes" id="UP000640614">
    <property type="component" value="Unassembled WGS sequence"/>
</dbReference>
<dbReference type="PANTHER" id="PTHR10098">
    <property type="entry name" value="RAPSYN-RELATED"/>
    <property type="match status" value="1"/>
</dbReference>
<comment type="caution">
    <text evidence="4">The sequence shown here is derived from an EMBL/GenBank/DDBJ whole genome shotgun (WGS) entry which is preliminary data.</text>
</comment>
<name>A0ABR9TIK0_9FLAO</name>
<evidence type="ECO:0000256" key="2">
    <source>
        <dbReference type="SAM" id="Phobius"/>
    </source>
</evidence>
<feature type="domain" description="CHAT" evidence="3">
    <location>
        <begin position="569"/>
        <end position="836"/>
    </location>
</feature>
<dbReference type="PROSITE" id="PS50005">
    <property type="entry name" value="TPR"/>
    <property type="match status" value="1"/>
</dbReference>
<dbReference type="Pfam" id="PF12770">
    <property type="entry name" value="CHAT"/>
    <property type="match status" value="1"/>
</dbReference>
<keyword evidence="2" id="KW-0812">Transmembrane</keyword>
<feature type="transmembrane region" description="Helical" evidence="2">
    <location>
        <begin position="846"/>
        <end position="863"/>
    </location>
</feature>
<proteinExistence type="predicted"/>